<dbReference type="PANTHER" id="PTHR15350">
    <property type="entry name" value="COP9 SIGNALOSOME COMPLEX SUBUNIT 7/DENDRITIC CELL PROTEIN GA17"/>
    <property type="match status" value="1"/>
</dbReference>
<gene>
    <name evidence="4" type="ORF">IWQ60_010064</name>
</gene>
<sequence>MTANLPANVQPYLDALAQAADADHASSIVDETTAARGVFAFTELLQSLAVQQLKDTAAYSLIELFAFGNWRQWHDNHRKTIPLNAAQELKLRQLSLLSLANRSKILTYASMQRELGLESTAELEGVIIDALYQEIIQGKLSQARQELALESAVGRDVDLTRDLPSLDVTVTAM</sequence>
<evidence type="ECO:0000259" key="3">
    <source>
        <dbReference type="Pfam" id="PF01399"/>
    </source>
</evidence>
<evidence type="ECO:0000313" key="4">
    <source>
        <dbReference type="EMBL" id="KAJ1911598.1"/>
    </source>
</evidence>
<comment type="caution">
    <text evidence="4">The sequence shown here is derived from an EMBL/GenBank/DDBJ whole genome shotgun (WGS) entry which is preliminary data.</text>
</comment>
<dbReference type="Pfam" id="PF01399">
    <property type="entry name" value="PCI"/>
    <property type="match status" value="1"/>
</dbReference>
<organism evidence="4 5">
    <name type="scientific">Tieghemiomyces parasiticus</name>
    <dbReference type="NCBI Taxonomy" id="78921"/>
    <lineage>
        <taxon>Eukaryota</taxon>
        <taxon>Fungi</taxon>
        <taxon>Fungi incertae sedis</taxon>
        <taxon>Zoopagomycota</taxon>
        <taxon>Kickxellomycotina</taxon>
        <taxon>Dimargaritomycetes</taxon>
        <taxon>Dimargaritales</taxon>
        <taxon>Dimargaritaceae</taxon>
        <taxon>Tieghemiomyces</taxon>
    </lineage>
</organism>
<name>A0A9W7ZM64_9FUNG</name>
<protein>
    <recommendedName>
        <fullName evidence="3">PCI domain-containing protein</fullName>
    </recommendedName>
</protein>
<dbReference type="Proteomes" id="UP001150569">
    <property type="component" value="Unassembled WGS sequence"/>
</dbReference>
<dbReference type="GO" id="GO:0008180">
    <property type="term" value="C:COP9 signalosome"/>
    <property type="evidence" value="ECO:0007669"/>
    <property type="project" value="UniProtKB-KW"/>
</dbReference>
<accession>A0A9W7ZM64</accession>
<evidence type="ECO:0000256" key="1">
    <source>
        <dbReference type="ARBA" id="ARBA00008482"/>
    </source>
</evidence>
<feature type="domain" description="PCI" evidence="3">
    <location>
        <begin position="87"/>
        <end position="144"/>
    </location>
</feature>
<proteinExistence type="inferred from homology"/>
<reference evidence="4" key="1">
    <citation type="submission" date="2022-07" db="EMBL/GenBank/DDBJ databases">
        <title>Phylogenomic reconstructions and comparative analyses of Kickxellomycotina fungi.</title>
        <authorList>
            <person name="Reynolds N.K."/>
            <person name="Stajich J.E."/>
            <person name="Barry K."/>
            <person name="Grigoriev I.V."/>
            <person name="Crous P."/>
            <person name="Smith M.E."/>
        </authorList>
    </citation>
    <scope>NUCLEOTIDE SEQUENCE</scope>
    <source>
        <strain evidence="4">RSA 861</strain>
    </source>
</reference>
<keyword evidence="2" id="KW-0736">Signalosome</keyword>
<dbReference type="InterPro" id="IPR000717">
    <property type="entry name" value="PCI_dom"/>
</dbReference>
<dbReference type="InterPro" id="IPR045237">
    <property type="entry name" value="COPS7/eIF3m"/>
</dbReference>
<dbReference type="OrthoDB" id="10265275at2759"/>
<dbReference type="PANTHER" id="PTHR15350:SF5">
    <property type="entry name" value="COP9 SIGNALOSOME COMPLEX SUBUNIT 7"/>
    <property type="match status" value="1"/>
</dbReference>
<keyword evidence="5" id="KW-1185">Reference proteome</keyword>
<dbReference type="AlphaFoldDB" id="A0A9W7ZM64"/>
<dbReference type="EMBL" id="JANBPT010000914">
    <property type="protein sequence ID" value="KAJ1911598.1"/>
    <property type="molecule type" value="Genomic_DNA"/>
</dbReference>
<comment type="similarity">
    <text evidence="1">Belongs to the CSN7/EIF3M family. CSN7 subfamily.</text>
</comment>
<evidence type="ECO:0000313" key="5">
    <source>
        <dbReference type="Proteomes" id="UP001150569"/>
    </source>
</evidence>
<evidence type="ECO:0000256" key="2">
    <source>
        <dbReference type="ARBA" id="ARBA00022790"/>
    </source>
</evidence>